<dbReference type="Pfam" id="PF01464">
    <property type="entry name" value="SLT"/>
    <property type="match status" value="1"/>
</dbReference>
<dbReference type="InterPro" id="IPR008258">
    <property type="entry name" value="Transglycosylase_SLT_dom_1"/>
</dbReference>
<dbReference type="SUPFAM" id="SSF53955">
    <property type="entry name" value="Lysozyme-like"/>
    <property type="match status" value="1"/>
</dbReference>
<dbReference type="Proteomes" id="UP001429580">
    <property type="component" value="Unassembled WGS sequence"/>
</dbReference>
<evidence type="ECO:0000256" key="1">
    <source>
        <dbReference type="ARBA" id="ARBA00009387"/>
    </source>
</evidence>
<comment type="similarity">
    <text evidence="1">Belongs to the virb1 family.</text>
</comment>
<proteinExistence type="inferred from homology"/>
<comment type="caution">
    <text evidence="3">The sequence shown here is derived from an EMBL/GenBank/DDBJ whole genome shotgun (WGS) entry which is preliminary data.</text>
</comment>
<reference evidence="3 4" key="1">
    <citation type="submission" date="2020-03" db="EMBL/GenBank/DDBJ databases">
        <title>Genomic Encyclopedia of Type Strains, Phase IV (KMG-IV): sequencing the most valuable type-strain genomes for metagenomic binning, comparative biology and taxonomic classification.</title>
        <authorList>
            <person name="Goeker M."/>
        </authorList>
    </citation>
    <scope>NUCLEOTIDE SEQUENCE [LARGE SCALE GENOMIC DNA]</scope>
    <source>
        <strain evidence="3 4">DSM 103870</strain>
    </source>
</reference>
<dbReference type="CDD" id="cd13400">
    <property type="entry name" value="LT_IagB-like"/>
    <property type="match status" value="1"/>
</dbReference>
<name>A0ABX0V1B8_9HYPH</name>
<keyword evidence="4" id="KW-1185">Reference proteome</keyword>
<accession>A0ABX0V1B8</accession>
<evidence type="ECO:0000313" key="4">
    <source>
        <dbReference type="Proteomes" id="UP001429580"/>
    </source>
</evidence>
<evidence type="ECO:0000313" key="3">
    <source>
        <dbReference type="EMBL" id="NIJ56886.1"/>
    </source>
</evidence>
<feature type="domain" description="Transglycosylase SLT" evidence="2">
    <location>
        <begin position="12"/>
        <end position="137"/>
    </location>
</feature>
<protein>
    <submittedName>
        <fullName evidence="3">Soluble lytic murein transglycosylase-like protein</fullName>
    </submittedName>
</protein>
<dbReference type="InterPro" id="IPR023346">
    <property type="entry name" value="Lysozyme-like_dom_sf"/>
</dbReference>
<dbReference type="Gene3D" id="1.10.530.10">
    <property type="match status" value="1"/>
</dbReference>
<organism evidence="3 4">
    <name type="scientific">Pseudochelatococcus lubricantis</name>
    <dbReference type="NCBI Taxonomy" id="1538102"/>
    <lineage>
        <taxon>Bacteria</taxon>
        <taxon>Pseudomonadati</taxon>
        <taxon>Pseudomonadota</taxon>
        <taxon>Alphaproteobacteria</taxon>
        <taxon>Hyphomicrobiales</taxon>
        <taxon>Chelatococcaceae</taxon>
        <taxon>Pseudochelatococcus</taxon>
    </lineage>
</organism>
<sequence>MAPNACEREMIRAAREFDVPVNILYAVGLTETGRRGSLQPYAMNIAGAAYFAPDAREAVRRLNAERARGVRLIDLGCMQINHHYHRDKFASAAQMLDPRANVTYAARFLKELRRREGNWTMAVARYHAGPDNNPAQKRYICRVIANMVATGFGNWTPQARRFCR</sequence>
<dbReference type="EMBL" id="JAASQI010000001">
    <property type="protein sequence ID" value="NIJ56886.1"/>
    <property type="molecule type" value="Genomic_DNA"/>
</dbReference>
<gene>
    <name evidence="3" type="ORF">FHS82_000699</name>
</gene>
<evidence type="ECO:0000259" key="2">
    <source>
        <dbReference type="Pfam" id="PF01464"/>
    </source>
</evidence>